<sequence length="263" mass="28991">MTKQYHIQLDEGESAPYVLLPGDPGRVEAIAAVWDSAEKMAGNREYVSYRGTYKGMPIACTSTGIGGASTAIAMEELARVGARVFLRVGTCGAFQPQVKDGDLVIFDSAARYDGTSRTYAPLEFPAVADHTVLQACIRAAEALGIRHHVGCTRSHDGLYARHPEPEASFNNYWQSDWKEHYRDLERMNILASEMEAGVVLTLARLWGLRAGSMAVSVINMLHAEEAQNEYDPTKDFDTSEDTVTTLARMGSEALHMLWEQDQA</sequence>
<dbReference type="InterPro" id="IPR018016">
    <property type="entry name" value="Nucleoside_phosphorylase_CS"/>
</dbReference>
<dbReference type="PANTHER" id="PTHR43691">
    <property type="entry name" value="URIDINE PHOSPHORYLASE"/>
    <property type="match status" value="1"/>
</dbReference>
<dbReference type="AlphaFoldDB" id="A0A347ZWK9"/>
<evidence type="ECO:0000259" key="4">
    <source>
        <dbReference type="Pfam" id="PF01048"/>
    </source>
</evidence>
<comment type="caution">
    <text evidence="5">The sequence shown here is derived from an EMBL/GenBank/DDBJ whole genome shotgun (WGS) entry which is preliminary data.</text>
</comment>
<organism evidence="5 6">
    <name type="scientific">Pelolinea submarina</name>
    <dbReference type="NCBI Taxonomy" id="913107"/>
    <lineage>
        <taxon>Bacteria</taxon>
        <taxon>Bacillati</taxon>
        <taxon>Chloroflexota</taxon>
        <taxon>Anaerolineae</taxon>
        <taxon>Anaerolineales</taxon>
        <taxon>Anaerolineaceae</taxon>
        <taxon>Pelolinea</taxon>
    </lineage>
</organism>
<dbReference type="Proteomes" id="UP000256388">
    <property type="component" value="Unassembled WGS sequence"/>
</dbReference>
<dbReference type="OrthoDB" id="9782889at2"/>
<keyword evidence="2" id="KW-0328">Glycosyltransferase</keyword>
<feature type="domain" description="Nucleoside phosphorylase" evidence="4">
    <location>
        <begin position="17"/>
        <end position="234"/>
    </location>
</feature>
<keyword evidence="3" id="KW-0808">Transferase</keyword>
<protein>
    <submittedName>
        <fullName evidence="5">Uridine phosphorylase</fullName>
    </submittedName>
</protein>
<dbReference type="PANTHER" id="PTHR43691:SF13">
    <property type="entry name" value="URIDINE PHOSPHORYLASE"/>
    <property type="match status" value="1"/>
</dbReference>
<evidence type="ECO:0000256" key="3">
    <source>
        <dbReference type="ARBA" id="ARBA00022679"/>
    </source>
</evidence>
<dbReference type="EMBL" id="QUMS01000005">
    <property type="protein sequence ID" value="REG05432.1"/>
    <property type="molecule type" value="Genomic_DNA"/>
</dbReference>
<dbReference type="GO" id="GO:0009164">
    <property type="term" value="P:nucleoside catabolic process"/>
    <property type="evidence" value="ECO:0007669"/>
    <property type="project" value="UniProtKB-ARBA"/>
</dbReference>
<comment type="similarity">
    <text evidence="1">Belongs to the PNP/UDP phosphorylase family.</text>
</comment>
<accession>A0A347ZWK9</accession>
<evidence type="ECO:0000313" key="5">
    <source>
        <dbReference type="EMBL" id="REG05432.1"/>
    </source>
</evidence>
<name>A0A347ZWK9_9CHLR</name>
<reference evidence="5 6" key="1">
    <citation type="submission" date="2018-08" db="EMBL/GenBank/DDBJ databases">
        <title>Genomic Encyclopedia of Type Strains, Phase IV (KMG-IV): sequencing the most valuable type-strain genomes for metagenomic binning, comparative biology and taxonomic classification.</title>
        <authorList>
            <person name="Goeker M."/>
        </authorList>
    </citation>
    <scope>NUCLEOTIDE SEQUENCE [LARGE SCALE GENOMIC DNA]</scope>
    <source>
        <strain evidence="5 6">DSM 23923</strain>
    </source>
</reference>
<dbReference type="PROSITE" id="PS01232">
    <property type="entry name" value="PNP_UDP_1"/>
    <property type="match status" value="1"/>
</dbReference>
<evidence type="ECO:0000256" key="2">
    <source>
        <dbReference type="ARBA" id="ARBA00022676"/>
    </source>
</evidence>
<dbReference type="Pfam" id="PF01048">
    <property type="entry name" value="PNP_UDP_1"/>
    <property type="match status" value="1"/>
</dbReference>
<keyword evidence="6" id="KW-1185">Reference proteome</keyword>
<dbReference type="InterPro" id="IPR035994">
    <property type="entry name" value="Nucleoside_phosphorylase_sf"/>
</dbReference>
<dbReference type="InterPro" id="IPR000845">
    <property type="entry name" value="Nucleoside_phosphorylase_d"/>
</dbReference>
<dbReference type="SUPFAM" id="SSF53167">
    <property type="entry name" value="Purine and uridine phosphorylases"/>
    <property type="match status" value="1"/>
</dbReference>
<dbReference type="Gene3D" id="3.40.50.1580">
    <property type="entry name" value="Nucleoside phosphorylase domain"/>
    <property type="match status" value="1"/>
</dbReference>
<dbReference type="GO" id="GO:0005829">
    <property type="term" value="C:cytosol"/>
    <property type="evidence" value="ECO:0007669"/>
    <property type="project" value="TreeGrafter"/>
</dbReference>
<dbReference type="GO" id="GO:0016763">
    <property type="term" value="F:pentosyltransferase activity"/>
    <property type="evidence" value="ECO:0007669"/>
    <property type="project" value="InterPro"/>
</dbReference>
<gene>
    <name evidence="5" type="ORF">DFR64_2833</name>
</gene>
<proteinExistence type="inferred from homology"/>
<dbReference type="CDD" id="cd17767">
    <property type="entry name" value="UP_EcUdp-like"/>
    <property type="match status" value="1"/>
</dbReference>
<evidence type="ECO:0000256" key="1">
    <source>
        <dbReference type="ARBA" id="ARBA00010456"/>
    </source>
</evidence>
<evidence type="ECO:0000313" key="6">
    <source>
        <dbReference type="Proteomes" id="UP000256388"/>
    </source>
</evidence>
<dbReference type="RefSeq" id="WP_116226098.1">
    <property type="nucleotide sequence ID" value="NZ_AP018437.1"/>
</dbReference>